<keyword evidence="7" id="KW-1185">Reference proteome</keyword>
<dbReference type="PRINTS" id="PR00145">
    <property type="entry name" value="ARGSUCLYASE"/>
</dbReference>
<dbReference type="EMBL" id="CP001085">
    <property type="protein sequence ID" value="ADD79871.1"/>
    <property type="molecule type" value="Genomic_DNA"/>
</dbReference>
<dbReference type="InterPro" id="IPR000362">
    <property type="entry name" value="Fumarate_lyase_fam"/>
</dbReference>
<dbReference type="InterPro" id="IPR022761">
    <property type="entry name" value="Fumarate_lyase_N"/>
</dbReference>
<dbReference type="Proteomes" id="UP000001700">
    <property type="component" value="Chromosome"/>
</dbReference>
<dbReference type="Gene3D" id="1.10.40.30">
    <property type="entry name" value="Fumarase/aspartase (C-terminal domain)"/>
    <property type="match status" value="1"/>
</dbReference>
<dbReference type="InterPro" id="IPR020557">
    <property type="entry name" value="Fumarate_lyase_CS"/>
</dbReference>
<dbReference type="EC" id="4.2.1.2" evidence="2"/>
<dbReference type="eggNOG" id="COG0114">
    <property type="taxonomic scope" value="Bacteria"/>
</dbReference>
<evidence type="ECO:0000313" key="7">
    <source>
        <dbReference type="Proteomes" id="UP000001700"/>
    </source>
</evidence>
<proteinExistence type="inferred from homology"/>
<dbReference type="Pfam" id="PF10415">
    <property type="entry name" value="FumaraseC_C"/>
    <property type="match status" value="1"/>
</dbReference>
<dbReference type="FunFam" id="1.10.40.30:FF:000002">
    <property type="entry name" value="Fumarate hydratase class II"/>
    <property type="match status" value="1"/>
</dbReference>
<dbReference type="KEGG" id="rip:RIEPE_0036"/>
<feature type="domain" description="Fumarate lyase N-terminal" evidence="4">
    <location>
        <begin position="36"/>
        <end position="337"/>
    </location>
</feature>
<sequence>MSLSSKKNFSKNHEESEMILKDRSENSIYFEKIPSILIRSIALIKKVAAQVNYSFKILDRKKSLAIVEAAEEIISGKHEEKFSLTVWQMGSGTQTNMNVNQVIADRANQILLSKDRSCFIQLVHPIDHVNRGQSSNDVFLSAMHIASFLSIKKNLLNSIEILKNTFKKKSKDFYKVIKVGRTHLQDAVPITLGQEISAWSTSLSSHLKDLKKIIPDLLELPIGGTAVGTGINSFPNFDKMMVNQISNSLNTDFFVSINKFESISTCRAIISVHSILKCLAISMMKITNDIKILASGPRCGIGEIFIPNHEIGSSIMPGKMNPTQCEVMNMICAQVLGNDVSINFGGSLGILELNTFRPMIINNFLQSIRILSEGISNFDKYCASGIQPNYKRINEFLKKSLMLATILNEKIGYDRSAKIVKKAYEEDITLFEANQKLGYLTEEEFLDWIDPKKMI</sequence>
<dbReference type="Gene3D" id="1.20.200.10">
    <property type="entry name" value="Fumarase/aspartase (Central domain)"/>
    <property type="match status" value="1"/>
</dbReference>
<dbReference type="HOGENOM" id="CLU_021594_4_1_6"/>
<dbReference type="GO" id="GO:0006106">
    <property type="term" value="P:fumarate metabolic process"/>
    <property type="evidence" value="ECO:0007669"/>
    <property type="project" value="InterPro"/>
</dbReference>
<dbReference type="STRING" id="515618.RIEPE_0036"/>
<dbReference type="InterPro" id="IPR005677">
    <property type="entry name" value="Fum_hydII"/>
</dbReference>
<feature type="domain" description="Fumarase C C-terminal" evidence="5">
    <location>
        <begin position="403"/>
        <end position="455"/>
    </location>
</feature>
<dbReference type="PROSITE" id="PS00163">
    <property type="entry name" value="FUMARATE_LYASES"/>
    <property type="match status" value="1"/>
</dbReference>
<dbReference type="InterPro" id="IPR024083">
    <property type="entry name" value="Fumarase/histidase_N"/>
</dbReference>
<evidence type="ECO:0000313" key="6">
    <source>
        <dbReference type="EMBL" id="ADD79871.1"/>
    </source>
</evidence>
<dbReference type="Pfam" id="PF00206">
    <property type="entry name" value="Lyase_1"/>
    <property type="match status" value="1"/>
</dbReference>
<evidence type="ECO:0000256" key="1">
    <source>
        <dbReference type="ARBA" id="ARBA00009084"/>
    </source>
</evidence>
<name>D4G7K9_RIEPU</name>
<dbReference type="GO" id="GO:0006099">
    <property type="term" value="P:tricarboxylic acid cycle"/>
    <property type="evidence" value="ECO:0007669"/>
    <property type="project" value="InterPro"/>
</dbReference>
<dbReference type="InterPro" id="IPR018951">
    <property type="entry name" value="Fumarase_C_C"/>
</dbReference>
<reference evidence="6" key="1">
    <citation type="submission" date="2008-05" db="EMBL/GenBank/DDBJ databases">
        <title>Genome sequence of Riesia pediculicola USDA.</title>
        <authorList>
            <person name="Kirkness E.F."/>
        </authorList>
    </citation>
    <scope>NUCLEOTIDE SEQUENCE [LARGE SCALE GENOMIC DNA]</scope>
    <source>
        <strain evidence="6">USDA</strain>
    </source>
</reference>
<dbReference type="Gene3D" id="1.10.275.10">
    <property type="entry name" value="Fumarase/aspartase (N-terminal domain)"/>
    <property type="match status" value="1"/>
</dbReference>
<dbReference type="GO" id="GO:0004333">
    <property type="term" value="F:fumarate hydratase activity"/>
    <property type="evidence" value="ECO:0007669"/>
    <property type="project" value="UniProtKB-EC"/>
</dbReference>
<dbReference type="GO" id="GO:0006108">
    <property type="term" value="P:malate metabolic process"/>
    <property type="evidence" value="ECO:0007669"/>
    <property type="project" value="TreeGrafter"/>
</dbReference>
<evidence type="ECO:0000259" key="5">
    <source>
        <dbReference type="Pfam" id="PF10415"/>
    </source>
</evidence>
<dbReference type="SUPFAM" id="SSF48557">
    <property type="entry name" value="L-aspartase-like"/>
    <property type="match status" value="1"/>
</dbReference>
<protein>
    <recommendedName>
        <fullName evidence="2">fumarate hydratase</fullName>
        <ecNumber evidence="2">4.2.1.2</ecNumber>
    </recommendedName>
</protein>
<dbReference type="PANTHER" id="PTHR11444">
    <property type="entry name" value="ASPARTATEAMMONIA/ARGININOSUCCINATE/ADENYLOSUCCINATE LYASE"/>
    <property type="match status" value="1"/>
</dbReference>
<comment type="similarity">
    <text evidence="1">Belongs to the class-II fumarase/aspartase family. Fumarase subfamily.</text>
</comment>
<dbReference type="AlphaFoldDB" id="D4G7K9"/>
<dbReference type="InterPro" id="IPR008948">
    <property type="entry name" value="L-Aspartase-like"/>
</dbReference>
<keyword evidence="3" id="KW-0456">Lyase</keyword>
<dbReference type="PRINTS" id="PR00149">
    <property type="entry name" value="FUMRATELYASE"/>
</dbReference>
<evidence type="ECO:0000256" key="3">
    <source>
        <dbReference type="ARBA" id="ARBA00023239"/>
    </source>
</evidence>
<organism evidence="6 7">
    <name type="scientific">Riesia pediculicola (strain USDA)</name>
    <dbReference type="NCBI Taxonomy" id="515618"/>
    <lineage>
        <taxon>Bacteria</taxon>
        <taxon>Pseudomonadati</taxon>
        <taxon>Pseudomonadota</taxon>
        <taxon>Gammaproteobacteria</taxon>
        <taxon>Enterobacterales</taxon>
        <taxon>Enterobacteriaceae</taxon>
        <taxon>Candidatus Riesia</taxon>
    </lineage>
</organism>
<evidence type="ECO:0000256" key="2">
    <source>
        <dbReference type="ARBA" id="ARBA00012921"/>
    </source>
</evidence>
<dbReference type="PANTHER" id="PTHR11444:SF1">
    <property type="entry name" value="FUMARATE HYDRATASE, MITOCHONDRIAL"/>
    <property type="match status" value="1"/>
</dbReference>
<dbReference type="RefSeq" id="WP_013087850.1">
    <property type="nucleotide sequence ID" value="NC_014109.1"/>
</dbReference>
<dbReference type="FunFam" id="1.20.200.10:FF:000001">
    <property type="entry name" value="Fumarate hydratase, mitochondrial"/>
    <property type="match status" value="1"/>
</dbReference>
<accession>D4G7K9</accession>
<evidence type="ECO:0000259" key="4">
    <source>
        <dbReference type="Pfam" id="PF00206"/>
    </source>
</evidence>
<gene>
    <name evidence="6" type="primary">fumC</name>
    <name evidence="6" type="ordered locus">RIEPE_0036</name>
</gene>